<keyword evidence="2" id="KW-1185">Reference proteome</keyword>
<sequence length="283" mass="33142">MLVAGLWDGGRDAHALEKYGRPLPEFEKSDGDKSKQDFDESLIAGYFLAAAFVSNPTFAARPDNTGLVGMRYMAHLETDLYKKYLTAYTDQNFFSDREKGWIILTEWDQTYGMTGTVNHWSWRTQYERDAPLDKSGLIQAYADGLVNYRVRSHEDWSWWQKTFPKNTLTAYAGMGWLYYNQTYFARPDNTGRALFRYVGHVDLDLYKQKVVFYGDFNMFTDRTASNVVRPSELDWILGIAVRWRDYEVSVYREQDLPLDRGGLIQEYWAVQLRYAFDVQKQAR</sequence>
<evidence type="ECO:0000313" key="1">
    <source>
        <dbReference type="EMBL" id="SLM46272.1"/>
    </source>
</evidence>
<accession>A0A1W1HZX2</accession>
<dbReference type="AlphaFoldDB" id="A0A1W1HZX2"/>
<evidence type="ECO:0008006" key="3">
    <source>
        <dbReference type="Google" id="ProtNLM"/>
    </source>
</evidence>
<organism evidence="1 2">
    <name type="scientific">Nitrospira japonica</name>
    <dbReference type="NCBI Taxonomy" id="1325564"/>
    <lineage>
        <taxon>Bacteria</taxon>
        <taxon>Pseudomonadati</taxon>
        <taxon>Nitrospirota</taxon>
        <taxon>Nitrospiria</taxon>
        <taxon>Nitrospirales</taxon>
        <taxon>Nitrospiraceae</taxon>
        <taxon>Nitrospira</taxon>
    </lineage>
</organism>
<gene>
    <name evidence="1" type="ORF">NSJP_0100</name>
</gene>
<dbReference type="KEGG" id="nja:NSJP_0100"/>
<reference evidence="1 2" key="1">
    <citation type="submission" date="2017-03" db="EMBL/GenBank/DDBJ databases">
        <authorList>
            <person name="Afonso C.L."/>
            <person name="Miller P.J."/>
            <person name="Scott M.A."/>
            <person name="Spackman E."/>
            <person name="Goraichik I."/>
            <person name="Dimitrov K.M."/>
            <person name="Suarez D.L."/>
            <person name="Swayne D.E."/>
        </authorList>
    </citation>
    <scope>NUCLEOTIDE SEQUENCE [LARGE SCALE GENOMIC DNA]</scope>
    <source>
        <strain evidence="1">Genome sequencing of Nitrospira japonica strain NJ11</strain>
    </source>
</reference>
<dbReference type="EMBL" id="LT828648">
    <property type="protein sequence ID" value="SLM46272.1"/>
    <property type="molecule type" value="Genomic_DNA"/>
</dbReference>
<name>A0A1W1HZX2_9BACT</name>
<protein>
    <recommendedName>
        <fullName evidence="3">YaiO family outer membrane beta-barrel protein</fullName>
    </recommendedName>
</protein>
<dbReference type="Proteomes" id="UP000192042">
    <property type="component" value="Chromosome I"/>
</dbReference>
<evidence type="ECO:0000313" key="2">
    <source>
        <dbReference type="Proteomes" id="UP000192042"/>
    </source>
</evidence>
<proteinExistence type="predicted"/>